<comment type="caution">
    <text evidence="1">The sequence shown here is derived from an EMBL/GenBank/DDBJ whole genome shotgun (WGS) entry which is preliminary data.</text>
</comment>
<name>A0ABV5F6J9_9FLAO</name>
<dbReference type="EMBL" id="JBHMEZ010000032">
    <property type="protein sequence ID" value="MFB9055081.1"/>
    <property type="molecule type" value="Genomic_DNA"/>
</dbReference>
<evidence type="ECO:0000313" key="1">
    <source>
        <dbReference type="EMBL" id="MFB9055081.1"/>
    </source>
</evidence>
<protein>
    <submittedName>
        <fullName evidence="1">Uncharacterized protein</fullName>
    </submittedName>
</protein>
<proteinExistence type="predicted"/>
<dbReference type="RefSeq" id="WP_382384780.1">
    <property type="nucleotide sequence ID" value="NZ_JBHMEZ010000032.1"/>
</dbReference>
<evidence type="ECO:0000313" key="2">
    <source>
        <dbReference type="Proteomes" id="UP001589605"/>
    </source>
</evidence>
<keyword evidence="2" id="KW-1185">Reference proteome</keyword>
<organism evidence="1 2">
    <name type="scientific">Formosa undariae</name>
    <dbReference type="NCBI Taxonomy" id="1325436"/>
    <lineage>
        <taxon>Bacteria</taxon>
        <taxon>Pseudomonadati</taxon>
        <taxon>Bacteroidota</taxon>
        <taxon>Flavobacteriia</taxon>
        <taxon>Flavobacteriales</taxon>
        <taxon>Flavobacteriaceae</taxon>
        <taxon>Formosa</taxon>
    </lineage>
</organism>
<accession>A0ABV5F6J9</accession>
<dbReference type="Proteomes" id="UP001589605">
    <property type="component" value="Unassembled WGS sequence"/>
</dbReference>
<reference evidence="1 2" key="1">
    <citation type="submission" date="2024-09" db="EMBL/GenBank/DDBJ databases">
        <authorList>
            <person name="Sun Q."/>
            <person name="Mori K."/>
        </authorList>
    </citation>
    <scope>NUCLEOTIDE SEQUENCE [LARGE SCALE GENOMIC DNA]</scope>
    <source>
        <strain evidence="1 2">CECT 8286</strain>
    </source>
</reference>
<sequence>MTEQDINDALESVLKNKVLKAELGIDKKTTYNLRHRFTVATKLEVLWRANKLKLYEPAPEAN</sequence>
<gene>
    <name evidence="1" type="ORF">ACFFVB_18515</name>
</gene>